<evidence type="ECO:0000313" key="3">
    <source>
        <dbReference type="Proteomes" id="UP000747542"/>
    </source>
</evidence>
<proteinExistence type="predicted"/>
<dbReference type="EMBL" id="JAHLQT010004419">
    <property type="protein sequence ID" value="KAG7176036.1"/>
    <property type="molecule type" value="Genomic_DNA"/>
</dbReference>
<dbReference type="Proteomes" id="UP000747542">
    <property type="component" value="Unassembled WGS sequence"/>
</dbReference>
<feature type="region of interest" description="Disordered" evidence="1">
    <location>
        <begin position="236"/>
        <end position="273"/>
    </location>
</feature>
<dbReference type="AlphaFoldDB" id="A0A8J5NAF1"/>
<accession>A0A8J5NAF1</accession>
<evidence type="ECO:0000256" key="1">
    <source>
        <dbReference type="SAM" id="MobiDB-lite"/>
    </source>
</evidence>
<feature type="compositionally biased region" description="Low complexity" evidence="1">
    <location>
        <begin position="247"/>
        <end position="264"/>
    </location>
</feature>
<protein>
    <submittedName>
        <fullName evidence="2">Uncharacterized protein</fullName>
    </submittedName>
</protein>
<gene>
    <name evidence="2" type="ORF">Hamer_G017000</name>
</gene>
<name>A0A8J5NAF1_HOMAM</name>
<reference evidence="2" key="1">
    <citation type="journal article" date="2021" name="Sci. Adv.">
        <title>The American lobster genome reveals insights on longevity, neural, and immune adaptations.</title>
        <authorList>
            <person name="Polinski J.M."/>
            <person name="Zimin A.V."/>
            <person name="Clark K.F."/>
            <person name="Kohn A.B."/>
            <person name="Sadowski N."/>
            <person name="Timp W."/>
            <person name="Ptitsyn A."/>
            <person name="Khanna P."/>
            <person name="Romanova D.Y."/>
            <person name="Williams P."/>
            <person name="Greenwood S.J."/>
            <person name="Moroz L.L."/>
            <person name="Walt D.R."/>
            <person name="Bodnar A.G."/>
        </authorList>
    </citation>
    <scope>NUCLEOTIDE SEQUENCE</scope>
    <source>
        <strain evidence="2">GMGI-L3</strain>
    </source>
</reference>
<keyword evidence="3" id="KW-1185">Reference proteome</keyword>
<sequence>MTVGKMSERRVFESLCLEPCKRGFSYDSALLVDVDRASDFDEAVIRLTTKCNSIITQLRTLGNHVAEFSVTTTKVSCLEAKSPTSNSIKTKTCGDTFGYPITHVFNTPDTRNLRVMEEQWCGLKQKNYSGMVAVARLSRSSIPRNGSGGKYSVRILTEALLSHIQAYFMFQSYNPDFQRWTISGTGNKNESPEDEYLIYLVYRIQHVDAVNIHKKVKRQTISKCFLVPIERQLKACTTKRRRRHTSGESSISNSSSASSNPSGGATYLSPPVTRSGRHALDIAATGNTPHRRYPTERLPSQGCTEKNDFVLDWTNWSTPRALKSPSLQSADDNRFFQKTPMSLRNRKEVFKKNTRLNKIKPVIQKPQRRLSQRRLSLK</sequence>
<organism evidence="2 3">
    <name type="scientific">Homarus americanus</name>
    <name type="common">American lobster</name>
    <dbReference type="NCBI Taxonomy" id="6706"/>
    <lineage>
        <taxon>Eukaryota</taxon>
        <taxon>Metazoa</taxon>
        <taxon>Ecdysozoa</taxon>
        <taxon>Arthropoda</taxon>
        <taxon>Crustacea</taxon>
        <taxon>Multicrustacea</taxon>
        <taxon>Malacostraca</taxon>
        <taxon>Eumalacostraca</taxon>
        <taxon>Eucarida</taxon>
        <taxon>Decapoda</taxon>
        <taxon>Pleocyemata</taxon>
        <taxon>Astacidea</taxon>
        <taxon>Nephropoidea</taxon>
        <taxon>Nephropidae</taxon>
        <taxon>Homarus</taxon>
    </lineage>
</organism>
<comment type="caution">
    <text evidence="2">The sequence shown here is derived from an EMBL/GenBank/DDBJ whole genome shotgun (WGS) entry which is preliminary data.</text>
</comment>
<evidence type="ECO:0000313" key="2">
    <source>
        <dbReference type="EMBL" id="KAG7176036.1"/>
    </source>
</evidence>